<comment type="caution">
    <text evidence="2">The sequence shown here is derived from an EMBL/GenBank/DDBJ whole genome shotgun (WGS) entry which is preliminary data.</text>
</comment>
<dbReference type="Gene3D" id="1.10.1760.20">
    <property type="match status" value="1"/>
</dbReference>
<dbReference type="AlphaFoldDB" id="A0A0F9U812"/>
<feature type="transmembrane region" description="Helical" evidence="1">
    <location>
        <begin position="135"/>
        <end position="154"/>
    </location>
</feature>
<evidence type="ECO:0000256" key="1">
    <source>
        <dbReference type="SAM" id="Phobius"/>
    </source>
</evidence>
<evidence type="ECO:0008006" key="3">
    <source>
        <dbReference type="Google" id="ProtNLM"/>
    </source>
</evidence>
<evidence type="ECO:0000313" key="2">
    <source>
        <dbReference type="EMBL" id="KKN49763.1"/>
    </source>
</evidence>
<dbReference type="EMBL" id="LAZR01001152">
    <property type="protein sequence ID" value="KKN49763.1"/>
    <property type="molecule type" value="Genomic_DNA"/>
</dbReference>
<feature type="transmembrane region" description="Helical" evidence="1">
    <location>
        <begin position="32"/>
        <end position="51"/>
    </location>
</feature>
<feature type="transmembrane region" description="Helical" evidence="1">
    <location>
        <begin position="174"/>
        <end position="203"/>
    </location>
</feature>
<keyword evidence="1" id="KW-0812">Transmembrane</keyword>
<gene>
    <name evidence="2" type="ORF">LCGC14_0639580</name>
</gene>
<protein>
    <recommendedName>
        <fullName evidence="3">ECF transporter S component</fullName>
    </recommendedName>
</protein>
<keyword evidence="1" id="KW-1133">Transmembrane helix</keyword>
<keyword evidence="1" id="KW-0472">Membrane</keyword>
<proteinExistence type="predicted"/>
<name>A0A0F9U812_9ZZZZ</name>
<feature type="transmembrane region" description="Helical" evidence="1">
    <location>
        <begin position="101"/>
        <end position="123"/>
    </location>
</feature>
<accession>A0A0F9U812</accession>
<reference evidence="2" key="1">
    <citation type="journal article" date="2015" name="Nature">
        <title>Complex archaea that bridge the gap between prokaryotes and eukaryotes.</title>
        <authorList>
            <person name="Spang A."/>
            <person name="Saw J.H."/>
            <person name="Jorgensen S.L."/>
            <person name="Zaremba-Niedzwiedzka K."/>
            <person name="Martijn J."/>
            <person name="Lind A.E."/>
            <person name="van Eijk R."/>
            <person name="Schleper C."/>
            <person name="Guy L."/>
            <person name="Ettema T.J."/>
        </authorList>
    </citation>
    <scope>NUCLEOTIDE SEQUENCE</scope>
</reference>
<organism evidence="2">
    <name type="scientific">marine sediment metagenome</name>
    <dbReference type="NCBI Taxonomy" id="412755"/>
    <lineage>
        <taxon>unclassified sequences</taxon>
        <taxon>metagenomes</taxon>
        <taxon>ecological metagenomes</taxon>
    </lineage>
</organism>
<sequence length="211" mass="23990">MHSLRKTEDSREKIDLNLEKENQSTWLGRKSFRIVLTSTFTALAIVFGYLLASLPNIELFTLTIFLSGFILGKRDGMIVGFLSSSMFCFFNPYGVSPLPLLAFQLFYYSMTGLLGGFSSKFLGKKYYFKPEEDLYIFRVLVIFGLIGGFMTFFYDIFSTLLGGIIVSPTIEYFLISYSAGIIFTTTHLIGNILGFIFILPILIQLIHKLLY</sequence>